<organism evidence="2">
    <name type="scientific">uncultured organism</name>
    <dbReference type="NCBI Taxonomy" id="155900"/>
    <lineage>
        <taxon>unclassified sequences</taxon>
        <taxon>environmental samples</taxon>
    </lineage>
</organism>
<accession>A0A5B8RBB6</accession>
<protein>
    <recommendedName>
        <fullName evidence="1">Fibronectin type-III domain-containing protein</fullName>
    </recommendedName>
</protein>
<dbReference type="Gene3D" id="2.60.40.10">
    <property type="entry name" value="Immunoglobulins"/>
    <property type="match status" value="1"/>
</dbReference>
<gene>
    <name evidence="2" type="ORF">KBTEX_02250</name>
</gene>
<dbReference type="InterPro" id="IPR036116">
    <property type="entry name" value="FN3_sf"/>
</dbReference>
<evidence type="ECO:0000313" key="2">
    <source>
        <dbReference type="EMBL" id="QEA05921.1"/>
    </source>
</evidence>
<feature type="domain" description="Fibronectin type-III" evidence="1">
    <location>
        <begin position="36"/>
        <end position="134"/>
    </location>
</feature>
<dbReference type="CDD" id="cd00063">
    <property type="entry name" value="FN3"/>
    <property type="match status" value="1"/>
</dbReference>
<dbReference type="AlphaFoldDB" id="A0A5B8RBB6"/>
<proteinExistence type="predicted"/>
<dbReference type="PROSITE" id="PS51257">
    <property type="entry name" value="PROKAR_LIPOPROTEIN"/>
    <property type="match status" value="1"/>
</dbReference>
<reference evidence="2" key="1">
    <citation type="submission" date="2019-06" db="EMBL/GenBank/DDBJ databases">
        <authorList>
            <person name="Murdoch R.W."/>
            <person name="Fathepure B."/>
        </authorList>
    </citation>
    <scope>NUCLEOTIDE SEQUENCE</scope>
</reference>
<dbReference type="SUPFAM" id="SSF49265">
    <property type="entry name" value="Fibronectin type III"/>
    <property type="match status" value="1"/>
</dbReference>
<name>A0A5B8RBB6_9ZZZZ</name>
<dbReference type="SMART" id="SM00060">
    <property type="entry name" value="FN3"/>
    <property type="match status" value="1"/>
</dbReference>
<sequence>MSRTLRVCRLAALVLGVSLFVTACGGGGGGGSSSSSDSPPAAPVTGDAAITISWQAPTEREDGSALSMSQLAGYRVYYGTSPGDYSQEVDISDPYQQSYTIEGLSSGSYYIALQAYDDSNRLSAMSDPVSVQIN</sequence>
<dbReference type="EMBL" id="MN079117">
    <property type="protein sequence ID" value="QEA05921.1"/>
    <property type="molecule type" value="Genomic_DNA"/>
</dbReference>
<evidence type="ECO:0000259" key="1">
    <source>
        <dbReference type="PROSITE" id="PS50853"/>
    </source>
</evidence>
<dbReference type="InterPro" id="IPR003961">
    <property type="entry name" value="FN3_dom"/>
</dbReference>
<dbReference type="PROSITE" id="PS50853">
    <property type="entry name" value="FN3"/>
    <property type="match status" value="1"/>
</dbReference>
<dbReference type="InterPro" id="IPR013783">
    <property type="entry name" value="Ig-like_fold"/>
</dbReference>